<dbReference type="SUPFAM" id="SSF88946">
    <property type="entry name" value="Sigma2 domain of RNA polymerase sigma factors"/>
    <property type="match status" value="1"/>
</dbReference>
<dbReference type="RefSeq" id="WP_378211439.1">
    <property type="nucleotide sequence ID" value="NZ_JBHLZP010000511.1"/>
</dbReference>
<accession>A0ABV5YTL3</accession>
<dbReference type="Gene3D" id="1.10.1740.10">
    <property type="match status" value="1"/>
</dbReference>
<sequence length="61" mass="6733">MTTEVEAAVDQAFRDEWGQVVATLIRVTGDWDLAEECAQDAFALARRRRPRDGFPGGPARG</sequence>
<proteinExistence type="predicted"/>
<dbReference type="Proteomes" id="UP001589627">
    <property type="component" value="Unassembled WGS sequence"/>
</dbReference>
<protein>
    <recommendedName>
        <fullName evidence="3">RNA polymerase sigma-70 region 2 domain-containing protein</fullName>
    </recommendedName>
</protein>
<dbReference type="EMBL" id="JBHLZP010000511">
    <property type="protein sequence ID" value="MFB9838410.1"/>
    <property type="molecule type" value="Genomic_DNA"/>
</dbReference>
<keyword evidence="2" id="KW-1185">Reference proteome</keyword>
<gene>
    <name evidence="1" type="ORF">ACFFNX_40300</name>
</gene>
<reference evidence="1 2" key="1">
    <citation type="submission" date="2024-09" db="EMBL/GenBank/DDBJ databases">
        <authorList>
            <person name="Sun Q."/>
            <person name="Mori K."/>
        </authorList>
    </citation>
    <scope>NUCLEOTIDE SEQUENCE [LARGE SCALE GENOMIC DNA]</scope>
    <source>
        <strain evidence="1 2">TBRC 0563</strain>
    </source>
</reference>
<comment type="caution">
    <text evidence="1">The sequence shown here is derived from an EMBL/GenBank/DDBJ whole genome shotgun (WGS) entry which is preliminary data.</text>
</comment>
<name>A0ABV5YTL3_9ACTN</name>
<dbReference type="InterPro" id="IPR013325">
    <property type="entry name" value="RNA_pol_sigma_r2"/>
</dbReference>
<organism evidence="1 2">
    <name type="scientific">Actinoallomurus acaciae</name>
    <dbReference type="NCBI Taxonomy" id="502577"/>
    <lineage>
        <taxon>Bacteria</taxon>
        <taxon>Bacillati</taxon>
        <taxon>Actinomycetota</taxon>
        <taxon>Actinomycetes</taxon>
        <taxon>Streptosporangiales</taxon>
        <taxon>Thermomonosporaceae</taxon>
        <taxon>Actinoallomurus</taxon>
    </lineage>
</organism>
<evidence type="ECO:0008006" key="3">
    <source>
        <dbReference type="Google" id="ProtNLM"/>
    </source>
</evidence>
<evidence type="ECO:0000313" key="2">
    <source>
        <dbReference type="Proteomes" id="UP001589627"/>
    </source>
</evidence>
<evidence type="ECO:0000313" key="1">
    <source>
        <dbReference type="EMBL" id="MFB9838410.1"/>
    </source>
</evidence>